<dbReference type="PANTHER" id="PTHR42718:SF9">
    <property type="entry name" value="MAJOR FACILITATOR SUPERFAMILY MULTIDRUG TRANSPORTER MFSC"/>
    <property type="match status" value="1"/>
</dbReference>
<evidence type="ECO:0000313" key="7">
    <source>
        <dbReference type="EMBL" id="ALU26867.1"/>
    </source>
</evidence>
<organism evidence="7 8">
    <name type="scientific">Myroides odoratimimus</name>
    <dbReference type="NCBI Taxonomy" id="76832"/>
    <lineage>
        <taxon>Bacteria</taxon>
        <taxon>Pseudomonadati</taxon>
        <taxon>Bacteroidota</taxon>
        <taxon>Flavobacteriia</taxon>
        <taxon>Flavobacteriales</taxon>
        <taxon>Flavobacteriaceae</taxon>
        <taxon>Myroides</taxon>
    </lineage>
</organism>
<evidence type="ECO:0000256" key="5">
    <source>
        <dbReference type="ARBA" id="ARBA00023136"/>
    </source>
</evidence>
<feature type="transmembrane region" description="Helical" evidence="6">
    <location>
        <begin position="405"/>
        <end position="425"/>
    </location>
</feature>
<feature type="transmembrane region" description="Helical" evidence="6">
    <location>
        <begin position="312"/>
        <end position="333"/>
    </location>
</feature>
<feature type="transmembrane region" description="Helical" evidence="6">
    <location>
        <begin position="493"/>
        <end position="510"/>
    </location>
</feature>
<dbReference type="Pfam" id="PF07690">
    <property type="entry name" value="MFS_1"/>
    <property type="match status" value="1"/>
</dbReference>
<dbReference type="PANTHER" id="PTHR42718">
    <property type="entry name" value="MAJOR FACILITATOR SUPERFAMILY MULTIDRUG TRANSPORTER MFSC"/>
    <property type="match status" value="1"/>
</dbReference>
<keyword evidence="4 6" id="KW-1133">Transmembrane helix</keyword>
<evidence type="ECO:0008006" key="9">
    <source>
        <dbReference type="Google" id="ProtNLM"/>
    </source>
</evidence>
<dbReference type="GO" id="GO:0016020">
    <property type="term" value="C:membrane"/>
    <property type="evidence" value="ECO:0007669"/>
    <property type="project" value="UniProtKB-SubCell"/>
</dbReference>
<dbReference type="Proteomes" id="UP000069030">
    <property type="component" value="Chromosome"/>
</dbReference>
<dbReference type="InterPro" id="IPR011701">
    <property type="entry name" value="MFS"/>
</dbReference>
<keyword evidence="3 6" id="KW-0812">Transmembrane</keyword>
<dbReference type="RefSeq" id="WP_058699503.1">
    <property type="nucleotide sequence ID" value="NZ_CP013690.1"/>
</dbReference>
<feature type="transmembrane region" description="Helical" evidence="6">
    <location>
        <begin position="107"/>
        <end position="130"/>
    </location>
</feature>
<evidence type="ECO:0000256" key="6">
    <source>
        <dbReference type="SAM" id="Phobius"/>
    </source>
</evidence>
<dbReference type="AlphaFoldDB" id="A0AAI8G536"/>
<feature type="transmembrane region" description="Helical" evidence="6">
    <location>
        <begin position="84"/>
        <end position="101"/>
    </location>
</feature>
<dbReference type="GO" id="GO:0022857">
    <property type="term" value="F:transmembrane transporter activity"/>
    <property type="evidence" value="ECO:0007669"/>
    <property type="project" value="InterPro"/>
</dbReference>
<feature type="transmembrane region" description="Helical" evidence="6">
    <location>
        <begin position="16"/>
        <end position="36"/>
    </location>
</feature>
<evidence type="ECO:0000256" key="3">
    <source>
        <dbReference type="ARBA" id="ARBA00022692"/>
    </source>
</evidence>
<evidence type="ECO:0000256" key="1">
    <source>
        <dbReference type="ARBA" id="ARBA00004141"/>
    </source>
</evidence>
<dbReference type="SUPFAM" id="SSF103473">
    <property type="entry name" value="MFS general substrate transporter"/>
    <property type="match status" value="1"/>
</dbReference>
<proteinExistence type="predicted"/>
<gene>
    <name evidence="7" type="ORF">AS202_12225</name>
</gene>
<evidence type="ECO:0000256" key="2">
    <source>
        <dbReference type="ARBA" id="ARBA00022448"/>
    </source>
</evidence>
<feature type="transmembrane region" description="Helical" evidence="6">
    <location>
        <begin position="142"/>
        <end position="167"/>
    </location>
</feature>
<accession>A0AAI8G536</accession>
<keyword evidence="5 6" id="KW-0472">Membrane</keyword>
<name>A0AAI8G536_9FLAO</name>
<feature type="transmembrane region" description="Helical" evidence="6">
    <location>
        <begin position="240"/>
        <end position="256"/>
    </location>
</feature>
<dbReference type="KEGG" id="mod:AS202_12225"/>
<evidence type="ECO:0000313" key="8">
    <source>
        <dbReference type="Proteomes" id="UP000069030"/>
    </source>
</evidence>
<reference evidence="7 8" key="1">
    <citation type="journal article" date="2016" name="J. Zhejiang Univ. Sci. B">
        <title>Antibiotic resistance mechanisms of Myroides sp.</title>
        <authorList>
            <person name="Hu S."/>
            <person name="Yuan S."/>
            <person name="Qu H."/>
            <person name="Jiang T."/>
            <person name="Zhou Y."/>
            <person name="Wang M."/>
            <person name="Ming D."/>
        </authorList>
    </citation>
    <scope>NUCLEOTIDE SEQUENCE [LARGE SCALE GENOMIC DNA]</scope>
    <source>
        <strain evidence="7 8">PR63039</strain>
    </source>
</reference>
<keyword evidence="2" id="KW-0813">Transport</keyword>
<feature type="transmembrane region" description="Helical" evidence="6">
    <location>
        <begin position="340"/>
        <end position="360"/>
    </location>
</feature>
<feature type="transmembrane region" description="Helical" evidence="6">
    <location>
        <begin position="209"/>
        <end position="228"/>
    </location>
</feature>
<comment type="subcellular location">
    <subcellularLocation>
        <location evidence="1">Membrane</location>
        <topology evidence="1">Multi-pass membrane protein</topology>
    </subcellularLocation>
</comment>
<feature type="transmembrane region" description="Helical" evidence="6">
    <location>
        <begin position="372"/>
        <end position="393"/>
    </location>
</feature>
<protein>
    <recommendedName>
        <fullName evidence="9">MFS transporter</fullName>
    </recommendedName>
</protein>
<sequence length="528" mass="60483">MRNIKLPTFKEWVPDYLIRITIFLILFPALAVFAFYYSNTLETMSYYGIEASDVQYSVILMYGALVCFLPLDDRLVKYFSLRQYLLLGIVFNTITYIICAMTRDLTIFFICRFIQGAVCALFCSICLNLIFPRLNSARARVIGYTIFYGTLLVSVPICGILCSYILQYYSFNIIFYLLIILQIPGAVLLLTITNNVHIREKLPLYQVDWISYIYFTIIICSIGYIFVYGQQLNYLEHSRIRLLTSTTVVGLILFILRQLSLKRPFINLAVFRYKDFCLGILLIMIYYFFKGTTGFAYSYLQTLGVSSIHLTSIYISNTLGTIAGLLIVSRLLLNDVAIKYIVLLGFGTLLIYHIQVYFLFSNTGTKESFIMPFFIQGFAIAALHIPLIIYAAASIPPAISNAVSFLGISFRFLSFSVTIGITNYFQLFNKSIHYNRASEYIASTNPLNNETLKNIQHHVTLDGKDYTTGAQLATKIYNNHINTQIITRASQDYYTWVIWGLIFIILMVMLSSPTKKILSKLSKDFIPY</sequence>
<dbReference type="Gene3D" id="1.20.1250.20">
    <property type="entry name" value="MFS general substrate transporter like domains"/>
    <property type="match status" value="1"/>
</dbReference>
<dbReference type="EMBL" id="CP013690">
    <property type="protein sequence ID" value="ALU26867.1"/>
    <property type="molecule type" value="Genomic_DNA"/>
</dbReference>
<feature type="transmembrane region" description="Helical" evidence="6">
    <location>
        <begin position="276"/>
        <end position="300"/>
    </location>
</feature>
<feature type="transmembrane region" description="Helical" evidence="6">
    <location>
        <begin position="173"/>
        <end position="197"/>
    </location>
</feature>
<dbReference type="InterPro" id="IPR036259">
    <property type="entry name" value="MFS_trans_sf"/>
</dbReference>
<evidence type="ECO:0000256" key="4">
    <source>
        <dbReference type="ARBA" id="ARBA00022989"/>
    </source>
</evidence>